<evidence type="ECO:0000313" key="1">
    <source>
        <dbReference type="EMBL" id="GAK36733.1"/>
    </source>
</evidence>
<organism evidence="1 2">
    <name type="scientific">Bacteroides graminisolvens DSM 19988 = JCM 15093</name>
    <dbReference type="NCBI Taxonomy" id="1121097"/>
    <lineage>
        <taxon>Bacteria</taxon>
        <taxon>Pseudomonadati</taxon>
        <taxon>Bacteroidota</taxon>
        <taxon>Bacteroidia</taxon>
        <taxon>Bacteroidales</taxon>
        <taxon>Bacteroidaceae</taxon>
        <taxon>Bacteroides</taxon>
    </lineage>
</organism>
<dbReference type="Proteomes" id="UP000027601">
    <property type="component" value="Unassembled WGS sequence"/>
</dbReference>
<reference evidence="1 2" key="1">
    <citation type="journal article" date="2015" name="Microbes Environ.">
        <title>Distribution and evolution of nitrogen fixation genes in the phylum bacteroidetes.</title>
        <authorList>
            <person name="Inoue J."/>
            <person name="Oshima K."/>
            <person name="Suda W."/>
            <person name="Sakamoto M."/>
            <person name="Iino T."/>
            <person name="Noda S."/>
            <person name="Hongoh Y."/>
            <person name="Hattori M."/>
            <person name="Ohkuma M."/>
        </authorList>
    </citation>
    <scope>NUCLEOTIDE SEQUENCE [LARGE SCALE GENOMIC DNA]</scope>
    <source>
        <strain evidence="1 2">JCM 15093</strain>
    </source>
</reference>
<protein>
    <submittedName>
        <fullName evidence="1">Uncharacterized protein</fullName>
    </submittedName>
</protein>
<dbReference type="eggNOG" id="COG2253">
    <property type="taxonomic scope" value="Bacteria"/>
</dbReference>
<name>A0A069D1E0_9BACE</name>
<accession>A0A069D1E0</accession>
<dbReference type="STRING" id="1121097.GCA_000428125_02273"/>
<comment type="caution">
    <text evidence="1">The sequence shown here is derived from an EMBL/GenBank/DDBJ whole genome shotgun (WGS) entry which is preliminary data.</text>
</comment>
<proteinExistence type="predicted"/>
<sequence>MHALVFRSWKHRVKGRDWYDFEWYVRNGIKLNFAHLQERILQFNGKVMSKEEFMGILKEHLATTNMNQVKADVEDFVINRQELAIWSNEYFLQISDMIQFE</sequence>
<dbReference type="AlphaFoldDB" id="A0A069D1E0"/>
<dbReference type="EMBL" id="BAJS01000009">
    <property type="protein sequence ID" value="GAK36733.1"/>
    <property type="molecule type" value="Genomic_DNA"/>
</dbReference>
<keyword evidence="2" id="KW-1185">Reference proteome</keyword>
<gene>
    <name evidence="1" type="ORF">JCM15093_1920</name>
</gene>
<evidence type="ECO:0000313" key="2">
    <source>
        <dbReference type="Proteomes" id="UP000027601"/>
    </source>
</evidence>